<proteinExistence type="predicted"/>
<dbReference type="InterPro" id="IPR036779">
    <property type="entry name" value="LysM_dom_sf"/>
</dbReference>
<dbReference type="Gene3D" id="3.10.350.10">
    <property type="entry name" value="LysM domain"/>
    <property type="match status" value="1"/>
</dbReference>
<dbReference type="Pfam" id="PF06725">
    <property type="entry name" value="3D"/>
    <property type="match status" value="1"/>
</dbReference>
<dbReference type="SMART" id="SM00257">
    <property type="entry name" value="LysM"/>
    <property type="match status" value="1"/>
</dbReference>
<evidence type="ECO:0000259" key="2">
    <source>
        <dbReference type="PROSITE" id="PS51782"/>
    </source>
</evidence>
<dbReference type="InterPro" id="IPR018392">
    <property type="entry name" value="LysM"/>
</dbReference>
<protein>
    <submittedName>
        <fullName evidence="3">3D domain-containing protein</fullName>
    </submittedName>
</protein>
<dbReference type="CDD" id="cd14667">
    <property type="entry name" value="3D_containing_proteins"/>
    <property type="match status" value="1"/>
</dbReference>
<comment type="caution">
    <text evidence="3">The sequence shown here is derived from an EMBL/GenBank/DDBJ whole genome shotgun (WGS) entry which is preliminary data.</text>
</comment>
<keyword evidence="1" id="KW-0732">Signal</keyword>
<feature type="domain" description="LysM" evidence="2">
    <location>
        <begin position="34"/>
        <end position="78"/>
    </location>
</feature>
<dbReference type="SUPFAM" id="SSF50685">
    <property type="entry name" value="Barwin-like endoglucanases"/>
    <property type="match status" value="1"/>
</dbReference>
<dbReference type="EMBL" id="JBHSHC010000013">
    <property type="protein sequence ID" value="MFC4766148.1"/>
    <property type="molecule type" value="Genomic_DNA"/>
</dbReference>
<dbReference type="PANTHER" id="PTHR39160">
    <property type="entry name" value="CELL WALL-BINDING PROTEIN YOCH"/>
    <property type="match status" value="1"/>
</dbReference>
<sequence length="210" mass="22432">MLSLTTLLSNPHAVAEAPSAVHAAATLSPVRSFFTYEVQPGDTLWKIVQRFQVDLDQLTEINPDGNLKKLGHGTKLSIPGKPAVATTQPVLAPQKQVVYSRSGQPLRYSRALNCKLTAYTAGPESTGKHPGDPGYGITYSGKQAAEGRTIAVDPALIPLGSKVYIEGIGFRTAEDTGGAIKGEHIDVFFNDIRTAVEFGVQKGIAVYILE</sequence>
<organism evidence="3 4">
    <name type="scientific">Effusibacillus consociatus</name>
    <dbReference type="NCBI Taxonomy" id="1117041"/>
    <lineage>
        <taxon>Bacteria</taxon>
        <taxon>Bacillati</taxon>
        <taxon>Bacillota</taxon>
        <taxon>Bacilli</taxon>
        <taxon>Bacillales</taxon>
        <taxon>Alicyclobacillaceae</taxon>
        <taxon>Effusibacillus</taxon>
    </lineage>
</organism>
<dbReference type="InterPro" id="IPR059180">
    <property type="entry name" value="3D_YorM"/>
</dbReference>
<gene>
    <name evidence="3" type="ORF">ACFO8Q_01875</name>
</gene>
<name>A0ABV9PWX8_9BACL</name>
<evidence type="ECO:0000313" key="3">
    <source>
        <dbReference type="EMBL" id="MFC4766148.1"/>
    </source>
</evidence>
<dbReference type="InterPro" id="IPR036908">
    <property type="entry name" value="RlpA-like_sf"/>
</dbReference>
<dbReference type="InterPro" id="IPR051933">
    <property type="entry name" value="Resuscitation_pf_RpfB"/>
</dbReference>
<dbReference type="InterPro" id="IPR010611">
    <property type="entry name" value="3D_dom"/>
</dbReference>
<dbReference type="Pfam" id="PF01476">
    <property type="entry name" value="LysM"/>
    <property type="match status" value="1"/>
</dbReference>
<dbReference type="Proteomes" id="UP001596002">
    <property type="component" value="Unassembled WGS sequence"/>
</dbReference>
<evidence type="ECO:0000313" key="4">
    <source>
        <dbReference type="Proteomes" id="UP001596002"/>
    </source>
</evidence>
<evidence type="ECO:0000256" key="1">
    <source>
        <dbReference type="ARBA" id="ARBA00022729"/>
    </source>
</evidence>
<dbReference type="RefSeq" id="WP_380023878.1">
    <property type="nucleotide sequence ID" value="NZ_JBHSHC010000013.1"/>
</dbReference>
<dbReference type="PANTHER" id="PTHR39160:SF4">
    <property type="entry name" value="RESUSCITATION-PROMOTING FACTOR RPFB"/>
    <property type="match status" value="1"/>
</dbReference>
<dbReference type="PROSITE" id="PS51782">
    <property type="entry name" value="LYSM"/>
    <property type="match status" value="1"/>
</dbReference>
<reference evidence="4" key="1">
    <citation type="journal article" date="2019" name="Int. J. Syst. Evol. Microbiol.">
        <title>The Global Catalogue of Microorganisms (GCM) 10K type strain sequencing project: providing services to taxonomists for standard genome sequencing and annotation.</title>
        <authorList>
            <consortium name="The Broad Institute Genomics Platform"/>
            <consortium name="The Broad Institute Genome Sequencing Center for Infectious Disease"/>
            <person name="Wu L."/>
            <person name="Ma J."/>
        </authorList>
    </citation>
    <scope>NUCLEOTIDE SEQUENCE [LARGE SCALE GENOMIC DNA]</scope>
    <source>
        <strain evidence="4">WYCCWR 12678</strain>
    </source>
</reference>
<keyword evidence="4" id="KW-1185">Reference proteome</keyword>
<dbReference type="SUPFAM" id="SSF54106">
    <property type="entry name" value="LysM domain"/>
    <property type="match status" value="1"/>
</dbReference>
<dbReference type="CDD" id="cd00118">
    <property type="entry name" value="LysM"/>
    <property type="match status" value="1"/>
</dbReference>
<dbReference type="Gene3D" id="2.40.40.10">
    <property type="entry name" value="RlpA-like domain"/>
    <property type="match status" value="1"/>
</dbReference>
<accession>A0ABV9PWX8</accession>